<proteinExistence type="predicted"/>
<feature type="region of interest" description="Disordered" evidence="1">
    <location>
        <begin position="78"/>
        <end position="103"/>
    </location>
</feature>
<gene>
    <name evidence="2" type="ORF">PCANC_21010</name>
</gene>
<dbReference type="Proteomes" id="UP000235388">
    <property type="component" value="Unassembled WGS sequence"/>
</dbReference>
<feature type="compositionally biased region" description="Polar residues" evidence="1">
    <location>
        <begin position="84"/>
        <end position="103"/>
    </location>
</feature>
<name>A0A2N5U245_9BASI</name>
<dbReference type="EMBL" id="PGCJ01000339">
    <property type="protein sequence ID" value="PLW31805.1"/>
    <property type="molecule type" value="Genomic_DNA"/>
</dbReference>
<protein>
    <submittedName>
        <fullName evidence="2">Uncharacterized protein</fullName>
    </submittedName>
</protein>
<accession>A0A2N5U245</accession>
<keyword evidence="3" id="KW-1185">Reference proteome</keyword>
<dbReference type="AlphaFoldDB" id="A0A2N5U245"/>
<sequence length="126" mass="13259">MQHSGGSNALTLPKIWCSVSAAANQRSVAAGPALPQRSAPPACLLAGALPPLARQTGTHCPLAQPCLLARPAPSTHLLSPPAAQITSKDQPLQASTNWPNQANGKTSWERITGNIYEYFPALNPCW</sequence>
<reference evidence="2 3" key="1">
    <citation type="submission" date="2017-11" db="EMBL/GenBank/DDBJ databases">
        <title>De novo assembly and phasing of dikaryotic genomes from two isolates of Puccinia coronata f. sp. avenae, the causal agent of oat crown rust.</title>
        <authorList>
            <person name="Miller M.E."/>
            <person name="Zhang Y."/>
            <person name="Omidvar V."/>
            <person name="Sperschneider J."/>
            <person name="Schwessinger B."/>
            <person name="Raley C."/>
            <person name="Palmer J.M."/>
            <person name="Garnica D."/>
            <person name="Upadhyaya N."/>
            <person name="Rathjen J."/>
            <person name="Taylor J.M."/>
            <person name="Park R.F."/>
            <person name="Dodds P.N."/>
            <person name="Hirsch C.D."/>
            <person name="Kianian S.F."/>
            <person name="Figueroa M."/>
        </authorList>
    </citation>
    <scope>NUCLEOTIDE SEQUENCE [LARGE SCALE GENOMIC DNA]</scope>
    <source>
        <strain evidence="2">12NC29</strain>
    </source>
</reference>
<evidence type="ECO:0000313" key="2">
    <source>
        <dbReference type="EMBL" id="PLW31805.1"/>
    </source>
</evidence>
<evidence type="ECO:0000313" key="3">
    <source>
        <dbReference type="Proteomes" id="UP000235388"/>
    </source>
</evidence>
<evidence type="ECO:0000256" key="1">
    <source>
        <dbReference type="SAM" id="MobiDB-lite"/>
    </source>
</evidence>
<organism evidence="2 3">
    <name type="scientific">Puccinia coronata f. sp. avenae</name>
    <dbReference type="NCBI Taxonomy" id="200324"/>
    <lineage>
        <taxon>Eukaryota</taxon>
        <taxon>Fungi</taxon>
        <taxon>Dikarya</taxon>
        <taxon>Basidiomycota</taxon>
        <taxon>Pucciniomycotina</taxon>
        <taxon>Pucciniomycetes</taxon>
        <taxon>Pucciniales</taxon>
        <taxon>Pucciniaceae</taxon>
        <taxon>Puccinia</taxon>
    </lineage>
</organism>
<comment type="caution">
    <text evidence="2">The sequence shown here is derived from an EMBL/GenBank/DDBJ whole genome shotgun (WGS) entry which is preliminary data.</text>
</comment>